<dbReference type="RefSeq" id="WP_169434502.1">
    <property type="nucleotide sequence ID" value="NZ_CP051685.1"/>
</dbReference>
<dbReference type="PANTHER" id="PTHR10422:SF35">
    <property type="entry name" value="CYTOCHROME BO(3) UBIQUINOL OXIDASE SUBUNIT 1"/>
    <property type="match status" value="1"/>
</dbReference>
<dbReference type="EC" id="7.1.1.9" evidence="4"/>
<keyword evidence="23" id="KW-0560">Oxidoreductase</keyword>
<evidence type="ECO:0000256" key="4">
    <source>
        <dbReference type="ARBA" id="ARBA00012949"/>
    </source>
</evidence>
<dbReference type="KEGG" id="mfy:HH212_05635"/>
<keyword evidence="6" id="KW-1003">Cell membrane</keyword>
<evidence type="ECO:0000256" key="6">
    <source>
        <dbReference type="ARBA" id="ARBA00022475"/>
    </source>
</evidence>
<dbReference type="PRINTS" id="PR01165">
    <property type="entry name" value="CYCOXIDASEI"/>
</dbReference>
<evidence type="ECO:0000256" key="9">
    <source>
        <dbReference type="ARBA" id="ARBA00022692"/>
    </source>
</evidence>
<dbReference type="PROSITE" id="PS50253">
    <property type="entry name" value="COX3"/>
    <property type="match status" value="1"/>
</dbReference>
<feature type="domain" description="Cytochrome oxidase subunit I profile" evidence="22">
    <location>
        <begin position="49"/>
        <end position="572"/>
    </location>
</feature>
<feature type="transmembrane region" description="Helical" evidence="20">
    <location>
        <begin position="66"/>
        <end position="88"/>
    </location>
</feature>
<dbReference type="SUPFAM" id="SSF81442">
    <property type="entry name" value="Cytochrome c oxidase subunit I-like"/>
    <property type="match status" value="1"/>
</dbReference>
<dbReference type="GO" id="GO:0016491">
    <property type="term" value="F:oxidoreductase activity"/>
    <property type="evidence" value="ECO:0007669"/>
    <property type="project" value="UniProtKB-KW"/>
</dbReference>
<dbReference type="InterPro" id="IPR000298">
    <property type="entry name" value="Cyt_c_oxidase-like_su3"/>
</dbReference>
<dbReference type="GO" id="GO:0005886">
    <property type="term" value="C:plasma membrane"/>
    <property type="evidence" value="ECO:0007669"/>
    <property type="project" value="UniProtKB-SubCell"/>
</dbReference>
<dbReference type="AlphaFoldDB" id="A0A7Z2VUX1"/>
<keyword evidence="9 18" id="KW-0812">Transmembrane</keyword>
<evidence type="ECO:0000256" key="18">
    <source>
        <dbReference type="RuleBase" id="RU000370"/>
    </source>
</evidence>
<feature type="transmembrane region" description="Helical" evidence="20">
    <location>
        <begin position="388"/>
        <end position="410"/>
    </location>
</feature>
<feature type="compositionally biased region" description="Low complexity" evidence="19">
    <location>
        <begin position="1"/>
        <end position="17"/>
    </location>
</feature>
<feature type="region of interest" description="Disordered" evidence="19">
    <location>
        <begin position="1"/>
        <end position="35"/>
    </location>
</feature>
<accession>A0A7Z2VUX1</accession>
<evidence type="ECO:0000313" key="23">
    <source>
        <dbReference type="EMBL" id="QJD99567.1"/>
    </source>
</evidence>
<keyword evidence="12 18" id="KW-0249">Electron transport</keyword>
<dbReference type="Pfam" id="PF00115">
    <property type="entry name" value="COX1"/>
    <property type="match status" value="1"/>
</dbReference>
<feature type="transmembrane region" description="Helical" evidence="20">
    <location>
        <begin position="687"/>
        <end position="709"/>
    </location>
</feature>
<dbReference type="UniPathway" id="UPA00705"/>
<sequence>MTQPTAKPAATAAGPQTHDIDTGAGASSDALPNPLPRPAGELEKLEAVWRTPRGWRFITSVNNTNIGLLYIGTALLFFLLAGVLGLLIRTQLAVPENTLLGAGTYNQVFTMHGTVMMFLFAIPVVEAIAVYLLPNMLGARDLPFPRLSAYAFWAYAFGGLAFFCTLFVGLAPDGGWFMYPPLTGMKYSPGLNADFWLLGIGFIEISAIAGAIELIVGILFTRAPGMTLGRMPVYAWAMLVVGVMIVFAFPAVIAGTALLELERAFDWPFFIPERGGDPLLWQHLFWFFGHPEVYIIFLPAAGMVSTMIPTIAGTPLVGRRAIVAALVGVGVFSFGLWAHHMFTAGLGVLEMSFVSAASMAVAVPTAIQVFAWIATLWKGNVQRGAPTLFLLGFMFIFVLGGLTGVMVAVIPFDWQVHDTYFIVAHFHYVLIGGMVFPVFAAMYYWMPLINGNRLSEQLARPVFWLMFGGFNVSFFPMHVTGLLGMPRRVYTYAADLGWNGLNLLSTAGAYAFAAGVLLFFYDAMRTLRRPEREVGNPWNAATLEWLPSEDYGNRSIPRIASAEPLWDQPALAREVGQGAHYLPQSALGARETIATSPVAASPRYLLVLPGDSWLPVLAAFGTAAFFLLLTVKANVLAWTGGAVAVASTIAWLWQSDRPAPLDRHAGVDIGGGLRLPVGAVRTGSHSWWATIIMLVVDASIFASFAFAYLHLSMRLQVCPPPGSTLPPVSLAWLSAGLLALGSVLVWLATRAIGKRRLPWLVLAALGCALASFVVDQHGLRQAGLDGSANGWAAAVAALAAYQGLHIVLLVLLAPYLALRAWRRHLTERSRATLDNIALIWHYTTLQGMAWLAAVRLVPLLME</sequence>
<feature type="transmembrane region" description="Helical" evidence="20">
    <location>
        <begin position="635"/>
        <end position="653"/>
    </location>
</feature>
<comment type="subcellular location">
    <subcellularLocation>
        <location evidence="1">Cell membrane</location>
        <topology evidence="1">Multi-pass membrane protein</topology>
    </subcellularLocation>
</comment>
<comment type="similarity">
    <text evidence="3 18">Belongs to the heme-copper respiratory oxidase family.</text>
</comment>
<feature type="transmembrane region" description="Helical" evidence="20">
    <location>
        <begin position="321"/>
        <end position="339"/>
    </location>
</feature>
<feature type="transmembrane region" description="Helical" evidence="20">
    <location>
        <begin position="152"/>
        <end position="171"/>
    </location>
</feature>
<evidence type="ECO:0000256" key="14">
    <source>
        <dbReference type="ARBA" id="ARBA00023004"/>
    </source>
</evidence>
<feature type="transmembrane region" description="Helical" evidence="20">
    <location>
        <begin position="422"/>
        <end position="446"/>
    </location>
</feature>
<feature type="transmembrane region" description="Helical" evidence="20">
    <location>
        <begin position="759"/>
        <end position="779"/>
    </location>
</feature>
<dbReference type="GO" id="GO:0022904">
    <property type="term" value="P:respiratory electron transport chain"/>
    <property type="evidence" value="ECO:0007669"/>
    <property type="project" value="InterPro"/>
</dbReference>
<dbReference type="GO" id="GO:0015990">
    <property type="term" value="P:electron transport coupled proton transport"/>
    <property type="evidence" value="ECO:0007669"/>
    <property type="project" value="InterPro"/>
</dbReference>
<dbReference type="Gene3D" id="1.20.120.80">
    <property type="entry name" value="Cytochrome c oxidase, subunit III, four-helix bundle"/>
    <property type="match status" value="1"/>
</dbReference>
<feature type="transmembrane region" description="Helical" evidence="20">
    <location>
        <begin position="729"/>
        <end position="747"/>
    </location>
</feature>
<organism evidence="23 24">
    <name type="scientific">Massilia forsythiae</name>
    <dbReference type="NCBI Taxonomy" id="2728020"/>
    <lineage>
        <taxon>Bacteria</taxon>
        <taxon>Pseudomonadati</taxon>
        <taxon>Pseudomonadota</taxon>
        <taxon>Betaproteobacteria</taxon>
        <taxon>Burkholderiales</taxon>
        <taxon>Oxalobacteraceae</taxon>
        <taxon>Telluria group</taxon>
        <taxon>Massilia</taxon>
    </lineage>
</organism>
<proteinExistence type="inferred from homology"/>
<evidence type="ECO:0000256" key="3">
    <source>
        <dbReference type="ARBA" id="ARBA00009578"/>
    </source>
</evidence>
<comment type="pathway">
    <text evidence="2">Energy metabolism; oxidative phosphorylation.</text>
</comment>
<keyword evidence="15" id="KW-0186">Copper</keyword>
<dbReference type="InterPro" id="IPR036927">
    <property type="entry name" value="Cyt_c_oxase-like_su1_sf"/>
</dbReference>
<feature type="transmembrane region" description="Helical" evidence="20">
    <location>
        <begin position="839"/>
        <end position="861"/>
    </location>
</feature>
<dbReference type="PANTHER" id="PTHR10422">
    <property type="entry name" value="CYTOCHROME C OXIDASE SUBUNIT 1"/>
    <property type="match status" value="1"/>
</dbReference>
<feature type="transmembrane region" description="Helical" evidence="20">
    <location>
        <begin position="612"/>
        <end position="629"/>
    </location>
</feature>
<feature type="transmembrane region" description="Helical" evidence="20">
    <location>
        <begin position="108"/>
        <end position="132"/>
    </location>
</feature>
<comment type="catalytic activity">
    <reaction evidence="17">
        <text>4 Fe(II)-[cytochrome c] + O2 + 8 H(+)(in) = 4 Fe(III)-[cytochrome c] + 2 H2O + 4 H(+)(out)</text>
        <dbReference type="Rhea" id="RHEA:11436"/>
        <dbReference type="Rhea" id="RHEA-COMP:10350"/>
        <dbReference type="Rhea" id="RHEA-COMP:14399"/>
        <dbReference type="ChEBI" id="CHEBI:15377"/>
        <dbReference type="ChEBI" id="CHEBI:15378"/>
        <dbReference type="ChEBI" id="CHEBI:15379"/>
        <dbReference type="ChEBI" id="CHEBI:29033"/>
        <dbReference type="ChEBI" id="CHEBI:29034"/>
        <dbReference type="EC" id="7.1.1.9"/>
    </reaction>
</comment>
<evidence type="ECO:0000256" key="13">
    <source>
        <dbReference type="ARBA" id="ARBA00022989"/>
    </source>
</evidence>
<dbReference type="InterPro" id="IPR035973">
    <property type="entry name" value="Cyt_c_oxidase_su3-like_sf"/>
</dbReference>
<keyword evidence="16 20" id="KW-0472">Membrane</keyword>
<evidence type="ECO:0000256" key="17">
    <source>
        <dbReference type="ARBA" id="ARBA00047816"/>
    </source>
</evidence>
<dbReference type="GO" id="GO:0004129">
    <property type="term" value="F:cytochrome-c oxidase activity"/>
    <property type="evidence" value="ECO:0007669"/>
    <property type="project" value="UniProtKB-EC"/>
</dbReference>
<evidence type="ECO:0000259" key="21">
    <source>
        <dbReference type="PROSITE" id="PS50253"/>
    </source>
</evidence>
<dbReference type="InterPro" id="IPR014241">
    <property type="entry name" value="Cyt_c_oxidase_su1_bac"/>
</dbReference>
<dbReference type="PROSITE" id="PS00077">
    <property type="entry name" value="COX1_CUB"/>
    <property type="match status" value="1"/>
</dbReference>
<keyword evidence="14" id="KW-0408">Iron</keyword>
<dbReference type="Gene3D" id="1.20.210.10">
    <property type="entry name" value="Cytochrome c oxidase-like, subunit I domain"/>
    <property type="match status" value="1"/>
</dbReference>
<dbReference type="InterPro" id="IPR013833">
    <property type="entry name" value="Cyt_c_oxidase_su3_a-hlx"/>
</dbReference>
<dbReference type="InterPro" id="IPR023616">
    <property type="entry name" value="Cyt_c_oxase-like_su1_dom"/>
</dbReference>
<reference evidence="23 24" key="1">
    <citation type="submission" date="2020-04" db="EMBL/GenBank/DDBJ databases">
        <title>Genome sequencing of novel species.</title>
        <authorList>
            <person name="Heo J."/>
            <person name="Kim S.-J."/>
            <person name="Kim J.-S."/>
            <person name="Hong S.-B."/>
            <person name="Kwon S.-W."/>
        </authorList>
    </citation>
    <scope>NUCLEOTIDE SEQUENCE [LARGE SCALE GENOMIC DNA]</scope>
    <source>
        <strain evidence="23 24">GN2-R2</strain>
    </source>
</reference>
<evidence type="ECO:0000256" key="11">
    <source>
        <dbReference type="ARBA" id="ARBA00022967"/>
    </source>
</evidence>
<keyword evidence="8 18" id="KW-0679">Respiratory chain</keyword>
<evidence type="ECO:0000256" key="7">
    <source>
        <dbReference type="ARBA" id="ARBA00022617"/>
    </source>
</evidence>
<feature type="transmembrane region" description="Helical" evidence="20">
    <location>
        <begin position="233"/>
        <end position="259"/>
    </location>
</feature>
<evidence type="ECO:0000313" key="24">
    <source>
        <dbReference type="Proteomes" id="UP000502415"/>
    </source>
</evidence>
<evidence type="ECO:0000256" key="19">
    <source>
        <dbReference type="SAM" id="MobiDB-lite"/>
    </source>
</evidence>
<feature type="transmembrane region" description="Helical" evidence="20">
    <location>
        <begin position="791"/>
        <end position="818"/>
    </location>
</feature>
<protein>
    <recommendedName>
        <fullName evidence="4">cytochrome-c oxidase</fullName>
        <ecNumber evidence="4">7.1.1.9</ecNumber>
    </recommendedName>
</protein>
<keyword evidence="11" id="KW-1278">Translocase</keyword>
<evidence type="ECO:0000256" key="5">
    <source>
        <dbReference type="ARBA" id="ARBA00022448"/>
    </source>
</evidence>
<feature type="transmembrane region" description="Helical" evidence="20">
    <location>
        <begin position="499"/>
        <end position="521"/>
    </location>
</feature>
<evidence type="ECO:0000256" key="8">
    <source>
        <dbReference type="ARBA" id="ARBA00022660"/>
    </source>
</evidence>
<gene>
    <name evidence="23" type="primary">ctaD</name>
    <name evidence="23" type="ORF">HH212_05635</name>
</gene>
<dbReference type="CDD" id="cd01662">
    <property type="entry name" value="Ubiquinol_Oxidase_I"/>
    <property type="match status" value="1"/>
</dbReference>
<evidence type="ECO:0000256" key="12">
    <source>
        <dbReference type="ARBA" id="ARBA00022982"/>
    </source>
</evidence>
<feature type="domain" description="Heme-copper oxidase subunit III family profile" evidence="21">
    <location>
        <begin position="691"/>
        <end position="859"/>
    </location>
</feature>
<evidence type="ECO:0000259" key="22">
    <source>
        <dbReference type="PROSITE" id="PS50855"/>
    </source>
</evidence>
<feature type="transmembrane region" description="Helical" evidence="20">
    <location>
        <begin position="458"/>
        <end position="479"/>
    </location>
</feature>
<keyword evidence="7 18" id="KW-0349">Heme</keyword>
<keyword evidence="10" id="KW-0479">Metal-binding</keyword>
<dbReference type="InterPro" id="IPR000883">
    <property type="entry name" value="Cyt_C_Oxase_1"/>
</dbReference>
<evidence type="ECO:0000256" key="1">
    <source>
        <dbReference type="ARBA" id="ARBA00004651"/>
    </source>
</evidence>
<dbReference type="PROSITE" id="PS50855">
    <property type="entry name" value="COX1"/>
    <property type="match status" value="1"/>
</dbReference>
<dbReference type="NCBIfam" id="TIGR02891">
    <property type="entry name" value="CtaD_CoxA"/>
    <property type="match status" value="1"/>
</dbReference>
<keyword evidence="5 18" id="KW-0813">Transport</keyword>
<dbReference type="GO" id="GO:0046872">
    <property type="term" value="F:metal ion binding"/>
    <property type="evidence" value="ECO:0007669"/>
    <property type="project" value="UniProtKB-KW"/>
</dbReference>
<dbReference type="GO" id="GO:0006119">
    <property type="term" value="P:oxidative phosphorylation"/>
    <property type="evidence" value="ECO:0007669"/>
    <property type="project" value="UniProtKB-UniPathway"/>
</dbReference>
<evidence type="ECO:0000256" key="16">
    <source>
        <dbReference type="ARBA" id="ARBA00023136"/>
    </source>
</evidence>
<feature type="transmembrane region" description="Helical" evidence="20">
    <location>
        <begin position="293"/>
        <end position="314"/>
    </location>
</feature>
<feature type="transmembrane region" description="Helical" evidence="20">
    <location>
        <begin position="351"/>
        <end position="376"/>
    </location>
</feature>
<dbReference type="SUPFAM" id="SSF81452">
    <property type="entry name" value="Cytochrome c oxidase subunit III-like"/>
    <property type="match status" value="1"/>
</dbReference>
<feature type="transmembrane region" description="Helical" evidence="20">
    <location>
        <begin position="195"/>
        <end position="221"/>
    </location>
</feature>
<evidence type="ECO:0000256" key="15">
    <source>
        <dbReference type="ARBA" id="ARBA00023008"/>
    </source>
</evidence>
<evidence type="ECO:0000256" key="2">
    <source>
        <dbReference type="ARBA" id="ARBA00004673"/>
    </source>
</evidence>
<keyword evidence="24" id="KW-1185">Reference proteome</keyword>
<dbReference type="GO" id="GO:0020037">
    <property type="term" value="F:heme binding"/>
    <property type="evidence" value="ECO:0007669"/>
    <property type="project" value="InterPro"/>
</dbReference>
<name>A0A7Z2VUX1_9BURK</name>
<dbReference type="InterPro" id="IPR023615">
    <property type="entry name" value="Cyt_c_Oxase_su1_BS"/>
</dbReference>
<evidence type="ECO:0000256" key="20">
    <source>
        <dbReference type="SAM" id="Phobius"/>
    </source>
</evidence>
<evidence type="ECO:0000256" key="10">
    <source>
        <dbReference type="ARBA" id="ARBA00022723"/>
    </source>
</evidence>
<dbReference type="EMBL" id="CP051685">
    <property type="protein sequence ID" value="QJD99567.1"/>
    <property type="molecule type" value="Genomic_DNA"/>
</dbReference>
<dbReference type="Proteomes" id="UP000502415">
    <property type="component" value="Chromosome"/>
</dbReference>
<keyword evidence="13 20" id="KW-1133">Transmembrane helix</keyword>